<dbReference type="AlphaFoldDB" id="A0AA89AP51"/>
<name>A0AA89AP51_9ASTE</name>
<dbReference type="InterPro" id="IPR025558">
    <property type="entry name" value="DUF4283"/>
</dbReference>
<sequence length="127" mass="14621">MTTPLSDLDVLISKTNLLKCEDSLDLEADASTANTEYKLTLLAKIINTKKFNVKVVQSIPFKAWNPSKGMKIQPLEENCFCITFNHDWDRSRVLVSRPWSIMSSHLVVRDWPPDLTMKEIDFNFSPF</sequence>
<comment type="caution">
    <text evidence="2">The sequence shown here is derived from an EMBL/GenBank/DDBJ whole genome shotgun (WGS) entry which is preliminary data.</text>
</comment>
<evidence type="ECO:0000313" key="2">
    <source>
        <dbReference type="EMBL" id="KAK3009855.1"/>
    </source>
</evidence>
<reference evidence="2" key="1">
    <citation type="submission" date="2022-12" db="EMBL/GenBank/DDBJ databases">
        <title>Draft genome assemblies for two species of Escallonia (Escalloniales).</title>
        <authorList>
            <person name="Chanderbali A."/>
            <person name="Dervinis C."/>
            <person name="Anghel I."/>
            <person name="Soltis D."/>
            <person name="Soltis P."/>
            <person name="Zapata F."/>
        </authorList>
    </citation>
    <scope>NUCLEOTIDE SEQUENCE</scope>
    <source>
        <strain evidence="2">UCBG64.0493</strain>
        <tissue evidence="2">Leaf</tissue>
    </source>
</reference>
<keyword evidence="3" id="KW-1185">Reference proteome</keyword>
<evidence type="ECO:0000313" key="3">
    <source>
        <dbReference type="Proteomes" id="UP001188597"/>
    </source>
</evidence>
<proteinExistence type="predicted"/>
<organism evidence="2 3">
    <name type="scientific">Escallonia herrerae</name>
    <dbReference type="NCBI Taxonomy" id="1293975"/>
    <lineage>
        <taxon>Eukaryota</taxon>
        <taxon>Viridiplantae</taxon>
        <taxon>Streptophyta</taxon>
        <taxon>Embryophyta</taxon>
        <taxon>Tracheophyta</taxon>
        <taxon>Spermatophyta</taxon>
        <taxon>Magnoliopsida</taxon>
        <taxon>eudicotyledons</taxon>
        <taxon>Gunneridae</taxon>
        <taxon>Pentapetalae</taxon>
        <taxon>asterids</taxon>
        <taxon>campanulids</taxon>
        <taxon>Escalloniales</taxon>
        <taxon>Escalloniaceae</taxon>
        <taxon>Escallonia</taxon>
    </lineage>
</organism>
<evidence type="ECO:0000259" key="1">
    <source>
        <dbReference type="Pfam" id="PF14111"/>
    </source>
</evidence>
<dbReference type="Proteomes" id="UP001188597">
    <property type="component" value="Unassembled WGS sequence"/>
</dbReference>
<dbReference type="EMBL" id="JAVXUP010001603">
    <property type="protein sequence ID" value="KAK3009855.1"/>
    <property type="molecule type" value="Genomic_DNA"/>
</dbReference>
<protein>
    <recommendedName>
        <fullName evidence="1">DUF4283 domain-containing protein</fullName>
    </recommendedName>
</protein>
<feature type="domain" description="DUF4283" evidence="1">
    <location>
        <begin position="35"/>
        <end position="117"/>
    </location>
</feature>
<gene>
    <name evidence="2" type="ORF">RJ639_012840</name>
</gene>
<dbReference type="Pfam" id="PF14111">
    <property type="entry name" value="DUF4283"/>
    <property type="match status" value="1"/>
</dbReference>
<accession>A0AA89AP51</accession>